<keyword evidence="2" id="KW-1185">Reference proteome</keyword>
<dbReference type="Proteomes" id="UP000886998">
    <property type="component" value="Unassembled WGS sequence"/>
</dbReference>
<dbReference type="EMBL" id="BMAV01003626">
    <property type="protein sequence ID" value="GFY43343.1"/>
    <property type="molecule type" value="Genomic_DNA"/>
</dbReference>
<accession>A0A8X6WXY3</accession>
<reference evidence="1" key="1">
    <citation type="submission" date="2020-08" db="EMBL/GenBank/DDBJ databases">
        <title>Multicomponent nature underlies the extraordinary mechanical properties of spider dragline silk.</title>
        <authorList>
            <person name="Kono N."/>
            <person name="Nakamura H."/>
            <person name="Mori M."/>
            <person name="Yoshida Y."/>
            <person name="Ohtoshi R."/>
            <person name="Malay A.D."/>
            <person name="Moran D.A.P."/>
            <person name="Tomita M."/>
            <person name="Numata K."/>
            <person name="Arakawa K."/>
        </authorList>
    </citation>
    <scope>NUCLEOTIDE SEQUENCE</scope>
</reference>
<evidence type="ECO:0000313" key="1">
    <source>
        <dbReference type="EMBL" id="GFY43343.1"/>
    </source>
</evidence>
<evidence type="ECO:0000313" key="2">
    <source>
        <dbReference type="Proteomes" id="UP000886998"/>
    </source>
</evidence>
<organism evidence="1 2">
    <name type="scientific">Trichonephila inaurata madagascariensis</name>
    <dbReference type="NCBI Taxonomy" id="2747483"/>
    <lineage>
        <taxon>Eukaryota</taxon>
        <taxon>Metazoa</taxon>
        <taxon>Ecdysozoa</taxon>
        <taxon>Arthropoda</taxon>
        <taxon>Chelicerata</taxon>
        <taxon>Arachnida</taxon>
        <taxon>Araneae</taxon>
        <taxon>Araneomorphae</taxon>
        <taxon>Entelegynae</taxon>
        <taxon>Araneoidea</taxon>
        <taxon>Nephilidae</taxon>
        <taxon>Trichonephila</taxon>
        <taxon>Trichonephila inaurata</taxon>
    </lineage>
</organism>
<comment type="caution">
    <text evidence="1">The sequence shown here is derived from an EMBL/GenBank/DDBJ whole genome shotgun (WGS) entry which is preliminary data.</text>
</comment>
<name>A0A8X6WXY3_9ARAC</name>
<protein>
    <submittedName>
        <fullName evidence="1">Uncharacterized protein</fullName>
    </submittedName>
</protein>
<proteinExistence type="predicted"/>
<sequence>MLFSRFDLQHTIADANDNRSNGLLVETDKAQCYKWIQIVVQFFARGFSQYASPHDRWSNPSNGSIRPSFTHHYGRISSNMSTDIFDVRVTM</sequence>
<gene>
    <name evidence="1" type="ORF">TNIN_264711</name>
</gene>
<dbReference type="AlphaFoldDB" id="A0A8X6WXY3"/>